<dbReference type="AlphaFoldDB" id="A0A4Z0YBC2"/>
<dbReference type="InterPro" id="IPR002789">
    <property type="entry name" value="HerA_central"/>
</dbReference>
<dbReference type="PANTHER" id="PTHR30121">
    <property type="entry name" value="UNCHARACTERIZED PROTEIN YJGR-RELATED"/>
    <property type="match status" value="1"/>
</dbReference>
<dbReference type="PANTHER" id="PTHR30121:SF6">
    <property type="entry name" value="SLR6007 PROTEIN"/>
    <property type="match status" value="1"/>
</dbReference>
<dbReference type="EMBL" id="SRMQ01000004">
    <property type="protein sequence ID" value="TGJ76765.1"/>
    <property type="molecule type" value="Genomic_DNA"/>
</dbReference>
<reference evidence="2 3" key="1">
    <citation type="submission" date="2019-04" db="EMBL/GenBank/DDBJ databases">
        <authorList>
            <person name="Poehlein A."/>
            <person name="Bengelsdorf F.R."/>
            <person name="Duerre P."/>
            <person name="Daniel R."/>
        </authorList>
    </citation>
    <scope>NUCLEOTIDE SEQUENCE [LARGE SCALE GENOMIC DNA]</scope>
    <source>
        <strain evidence="2 3">BS-1</strain>
    </source>
</reference>
<comment type="caution">
    <text evidence="2">The sequence shown here is derived from an EMBL/GenBank/DDBJ whole genome shotgun (WGS) entry which is preliminary data.</text>
</comment>
<feature type="domain" description="Helicase HerA central" evidence="1">
    <location>
        <begin position="247"/>
        <end position="307"/>
    </location>
</feature>
<evidence type="ECO:0000313" key="3">
    <source>
        <dbReference type="Proteomes" id="UP000297714"/>
    </source>
</evidence>
<evidence type="ECO:0000259" key="1">
    <source>
        <dbReference type="Pfam" id="PF01935"/>
    </source>
</evidence>
<sequence length="609" mass="69083">MPKIKKTKADAGAAESKIKDFLDMIAPGIIKFNTDHFICGNTYRCVWALREYPTATDEQAILRHLGEKDGVTLRIYTRQVTAAEEKRIIHNAANKNRMDKSSTNDLQQTVTAESNLQDVVTLVSSMHRNREPLLHCAVFIELTANNLDDLKLLQTDVLTELVRSKLNVDRLILRQREGFLSVGPAGRNVFGSQFERVLPASSVANLYPFNYSGKTDPHGFYLGRDKFGSNIIVDFDKRDDDKTNANILILGNSGQGKSYLLKLILCNILESGKSVLCLDPEHEYVDLAENLGCFIDLMSGQYRINPLEPKTWDEGGSPEDTDAPQAFRQSTKLSQHISFLKDFFRCYKDFSDRHIDAIEIMLGKLYEKFGISDRTDFRSLATTDYPVLSDLYALIDDEFRGYDKSNYQLYPQELLQEILLGLHSMCMGAESKFFNGHTNVTDHRFIVFGVKGLLQASRNVKNALLFNVLSFMSDKLLTGGNTAASIDELYLFLTNLTAIEYIRNFMKRVRKKESAIILASQNLEDFNIEGIRELTKPLFSIPTHAFLFNAGNIDKQFYIDSLQLEESEYNLIRFPQRGVCLYKCGIERYNLAVHAPAYKEKLFGKAGGR</sequence>
<dbReference type="SUPFAM" id="SSF52540">
    <property type="entry name" value="P-loop containing nucleoside triphosphate hydrolases"/>
    <property type="match status" value="1"/>
</dbReference>
<dbReference type="Proteomes" id="UP000297714">
    <property type="component" value="Unassembled WGS sequence"/>
</dbReference>
<protein>
    <submittedName>
        <fullName evidence="2">AAA-like domain protein</fullName>
    </submittedName>
</protein>
<proteinExistence type="predicted"/>
<evidence type="ECO:0000313" key="2">
    <source>
        <dbReference type="EMBL" id="TGJ76765.1"/>
    </source>
</evidence>
<keyword evidence="3" id="KW-1185">Reference proteome</keyword>
<accession>A0A4Z0YBC2</accession>
<dbReference type="InterPro" id="IPR051162">
    <property type="entry name" value="T4SS_component"/>
</dbReference>
<dbReference type="Gene3D" id="3.40.50.300">
    <property type="entry name" value="P-loop containing nucleotide triphosphate hydrolases"/>
    <property type="match status" value="1"/>
</dbReference>
<dbReference type="RefSeq" id="WP_013623290.1">
    <property type="nucleotide sequence ID" value="NZ_SRMQ01000004.1"/>
</dbReference>
<organism evidence="2 3">
    <name type="scientific">Caproiciproducens galactitolivorans</name>
    <dbReference type="NCBI Taxonomy" id="642589"/>
    <lineage>
        <taxon>Bacteria</taxon>
        <taxon>Bacillati</taxon>
        <taxon>Bacillota</taxon>
        <taxon>Clostridia</taxon>
        <taxon>Eubacteriales</taxon>
        <taxon>Acutalibacteraceae</taxon>
        <taxon>Caproiciproducens</taxon>
    </lineage>
</organism>
<name>A0A4Z0YBC2_9FIRM</name>
<gene>
    <name evidence="2" type="ORF">CAGA_13100</name>
</gene>
<dbReference type="Pfam" id="PF01935">
    <property type="entry name" value="DUF87"/>
    <property type="match status" value="1"/>
</dbReference>
<dbReference type="InterPro" id="IPR027417">
    <property type="entry name" value="P-loop_NTPase"/>
</dbReference>
<dbReference type="Gene3D" id="1.10.8.730">
    <property type="match status" value="1"/>
</dbReference>
<dbReference type="OrthoDB" id="9804380at2"/>